<dbReference type="InterPro" id="IPR053052">
    <property type="entry name" value="Imprinting_Balance_Reg"/>
</dbReference>
<dbReference type="AlphaFoldDB" id="R0GLQ0"/>
<evidence type="ECO:0000313" key="2">
    <source>
        <dbReference type="EMBL" id="EOA12118.1"/>
    </source>
</evidence>
<feature type="region of interest" description="Disordered" evidence="1">
    <location>
        <begin position="214"/>
        <end position="234"/>
    </location>
</feature>
<gene>
    <name evidence="2" type="ORF">CARUB_v10003957mg</name>
</gene>
<feature type="non-terminal residue" evidence="2">
    <location>
        <position position="351"/>
    </location>
</feature>
<name>R0GLQ0_9BRAS</name>
<proteinExistence type="predicted"/>
<feature type="compositionally biased region" description="Basic and acidic residues" evidence="1">
    <location>
        <begin position="220"/>
        <end position="230"/>
    </location>
</feature>
<dbReference type="Proteomes" id="UP000029121">
    <property type="component" value="Unassembled WGS sequence"/>
</dbReference>
<keyword evidence="3" id="KW-1185">Reference proteome</keyword>
<accession>R0GLQ0</accession>
<dbReference type="PANTHER" id="PTHR45496:SF32">
    <property type="entry name" value="PROTEIN ADMETOS"/>
    <property type="match status" value="1"/>
</dbReference>
<protein>
    <recommendedName>
        <fullName evidence="4">J domain-containing protein</fullName>
    </recommendedName>
</protein>
<sequence>MSSSEENASQYLTTSEDDVVGMCHRLLKKRDFKGARHIIRMNQSMCSKLHQELEKVLVICDILIAAENRLPHGLLDCYGILKIVGPGPLKSEYIMKVMDLLEWGDTVNTFPFTQEATEKAYIAWSLLYNPINKAIYDYAISDEDNLETKGNVPEYRGVNVNKRGDGSGGDIVDGGLCEEGNKGVSTNASDLCKEGNKDVSNDASNLCGKGSKGVSVDANDDQHREGRKGISTDVSDDICGESSKGASTDASGNLCGEGNKYVSNYAIDLCGEGNKGVSTDTSDLCGEDSKGVSTDAFDDLCIKVGKCMSNEASHNQCREGSKGVSSDASDDLCIEGSKGVSTDASDDICIE</sequence>
<reference evidence="3" key="1">
    <citation type="journal article" date="2013" name="Nat. Genet.">
        <title>The Capsella rubella genome and the genomic consequences of rapid mating system evolution.</title>
        <authorList>
            <person name="Slotte T."/>
            <person name="Hazzouri K.M."/>
            <person name="Agren J.A."/>
            <person name="Koenig D."/>
            <person name="Maumus F."/>
            <person name="Guo Y.L."/>
            <person name="Steige K."/>
            <person name="Platts A.E."/>
            <person name="Escobar J.S."/>
            <person name="Newman L.K."/>
            <person name="Wang W."/>
            <person name="Mandakova T."/>
            <person name="Vello E."/>
            <person name="Smith L.M."/>
            <person name="Henz S.R."/>
            <person name="Steffen J."/>
            <person name="Takuno S."/>
            <person name="Brandvain Y."/>
            <person name="Coop G."/>
            <person name="Andolfatto P."/>
            <person name="Hu T.T."/>
            <person name="Blanchette M."/>
            <person name="Clark R.M."/>
            <person name="Quesneville H."/>
            <person name="Nordborg M."/>
            <person name="Gaut B.S."/>
            <person name="Lysak M.A."/>
            <person name="Jenkins J."/>
            <person name="Grimwood J."/>
            <person name="Chapman J."/>
            <person name="Prochnik S."/>
            <person name="Shu S."/>
            <person name="Rokhsar D."/>
            <person name="Schmutz J."/>
            <person name="Weigel D."/>
            <person name="Wright S.I."/>
        </authorList>
    </citation>
    <scope>NUCLEOTIDE SEQUENCE [LARGE SCALE GENOMIC DNA]</scope>
    <source>
        <strain evidence="3">cv. Monte Gargano</strain>
    </source>
</reference>
<dbReference type="EMBL" id="KB870850">
    <property type="protein sequence ID" value="EOA12118.1"/>
    <property type="molecule type" value="Genomic_DNA"/>
</dbReference>
<evidence type="ECO:0000313" key="3">
    <source>
        <dbReference type="Proteomes" id="UP000029121"/>
    </source>
</evidence>
<organism evidence="2 3">
    <name type="scientific">Capsella rubella</name>
    <dbReference type="NCBI Taxonomy" id="81985"/>
    <lineage>
        <taxon>Eukaryota</taxon>
        <taxon>Viridiplantae</taxon>
        <taxon>Streptophyta</taxon>
        <taxon>Embryophyta</taxon>
        <taxon>Tracheophyta</taxon>
        <taxon>Spermatophyta</taxon>
        <taxon>Magnoliopsida</taxon>
        <taxon>eudicotyledons</taxon>
        <taxon>Gunneridae</taxon>
        <taxon>Pentapetalae</taxon>
        <taxon>rosids</taxon>
        <taxon>malvids</taxon>
        <taxon>Brassicales</taxon>
        <taxon>Brassicaceae</taxon>
        <taxon>Camelineae</taxon>
        <taxon>Capsella</taxon>
    </lineage>
</organism>
<dbReference type="PANTHER" id="PTHR45496">
    <property type="entry name" value="CHAPERONE DNAJ-DOMAIN SUPERFAMILY PROTEIN"/>
    <property type="match status" value="1"/>
</dbReference>
<evidence type="ECO:0000256" key="1">
    <source>
        <dbReference type="SAM" id="MobiDB-lite"/>
    </source>
</evidence>
<dbReference type="eggNOG" id="ENOG502RK7U">
    <property type="taxonomic scope" value="Eukaryota"/>
</dbReference>
<evidence type="ECO:0008006" key="4">
    <source>
        <dbReference type="Google" id="ProtNLM"/>
    </source>
</evidence>